<evidence type="ECO:0000256" key="3">
    <source>
        <dbReference type="ARBA" id="ARBA00022475"/>
    </source>
</evidence>
<comment type="similarity">
    <text evidence="2">Belongs to the RELT family.</text>
</comment>
<keyword evidence="3" id="KW-1003">Cell membrane</keyword>
<name>A0A8D2M9T0_ZONAL</name>
<dbReference type="GO" id="GO:1900745">
    <property type="term" value="P:positive regulation of p38MAPK cascade"/>
    <property type="evidence" value="ECO:0007669"/>
    <property type="project" value="InterPro"/>
</dbReference>
<keyword evidence="10" id="KW-1185">Reference proteome</keyword>
<dbReference type="GO" id="GO:0010811">
    <property type="term" value="P:positive regulation of cell-substrate adhesion"/>
    <property type="evidence" value="ECO:0007669"/>
    <property type="project" value="TreeGrafter"/>
</dbReference>
<feature type="transmembrane region" description="Helical" evidence="8">
    <location>
        <begin position="12"/>
        <end position="38"/>
    </location>
</feature>
<dbReference type="Proteomes" id="UP000694413">
    <property type="component" value="Unassembled WGS sequence"/>
</dbReference>
<feature type="region of interest" description="Disordered" evidence="7">
    <location>
        <begin position="92"/>
        <end position="157"/>
    </location>
</feature>
<dbReference type="PANTHER" id="PTHR31481">
    <property type="entry name" value="RELT-LIKE PROTEIN 2 RELL2"/>
    <property type="match status" value="1"/>
</dbReference>
<feature type="region of interest" description="Disordered" evidence="7">
    <location>
        <begin position="178"/>
        <end position="209"/>
    </location>
</feature>
<protein>
    <recommendedName>
        <fullName evidence="11">RELT-like 2</fullName>
    </recommendedName>
</protein>
<evidence type="ECO:0000256" key="5">
    <source>
        <dbReference type="ARBA" id="ARBA00022989"/>
    </source>
</evidence>
<proteinExistence type="inferred from homology"/>
<dbReference type="PANTHER" id="PTHR31481:SF0">
    <property type="entry name" value="RELT-LIKE PROTEIN 2"/>
    <property type="match status" value="1"/>
</dbReference>
<evidence type="ECO:0000256" key="7">
    <source>
        <dbReference type="SAM" id="MobiDB-lite"/>
    </source>
</evidence>
<evidence type="ECO:0000256" key="4">
    <source>
        <dbReference type="ARBA" id="ARBA00022692"/>
    </source>
</evidence>
<dbReference type="InterPro" id="IPR042313">
    <property type="entry name" value="RELL2"/>
</dbReference>
<keyword evidence="4 8" id="KW-0812">Transmembrane</keyword>
<sequence>WLIPQKDSEPQHGITVVFLLVLVFFIMGLVGFLICHVLKKKGYRCRTFRDELDPDDKDEADKNDDTVEKIVRCIIQNEANVEALKEMLGENEPDVPVPVPSLGHHSSSQDGGPPHHHTVHLGSTHAPCIHCSRRKRHPLQRQGRSKEGKSRMHPGETTVFSVGRYPKELWYISLPQSSSHSTPYHGQGHLPLAQGAPSSSSLALGTARDPGAAPAALGTLCQGLPTLPGKQLIPNIPSIPGSGKPFPVSYHVDFPTTLGRSLSREVSSGFVGEAGRAAGLPRPSSARITSHGHCQLPALRARGCPWRWCPAGRGSAQLLLTTNSFPGWCPAPSPPPCPLSVLFQPALSTQSAGQDARLSQRHLPSIPDFPL</sequence>
<dbReference type="Pfam" id="PF12606">
    <property type="entry name" value="RELT"/>
    <property type="match status" value="1"/>
</dbReference>
<accession>A0A8D2M9T0</accession>
<evidence type="ECO:0000256" key="2">
    <source>
        <dbReference type="ARBA" id="ARBA00008688"/>
    </source>
</evidence>
<feature type="compositionally biased region" description="Basic and acidic residues" evidence="7">
    <location>
        <begin position="144"/>
        <end position="154"/>
    </location>
</feature>
<evidence type="ECO:0000313" key="10">
    <source>
        <dbReference type="Proteomes" id="UP000694413"/>
    </source>
</evidence>
<reference evidence="9" key="1">
    <citation type="submission" date="2025-08" db="UniProtKB">
        <authorList>
            <consortium name="Ensembl"/>
        </authorList>
    </citation>
    <scope>IDENTIFICATION</scope>
</reference>
<dbReference type="InterPro" id="IPR022248">
    <property type="entry name" value="TNF_rcpt_RELT"/>
</dbReference>
<dbReference type="AlphaFoldDB" id="A0A8D2M9T0"/>
<dbReference type="Ensembl" id="ENSZALT00000006391.1">
    <property type="protein sequence ID" value="ENSZALP00000004200.1"/>
    <property type="gene ID" value="ENSZALG00000003985.1"/>
</dbReference>
<evidence type="ECO:0000256" key="6">
    <source>
        <dbReference type="ARBA" id="ARBA00023136"/>
    </source>
</evidence>
<evidence type="ECO:0000313" key="9">
    <source>
        <dbReference type="Ensembl" id="ENSZALP00000004200.1"/>
    </source>
</evidence>
<comment type="subcellular location">
    <subcellularLocation>
        <location evidence="1">Cell membrane</location>
        <topology evidence="1">Single-pass membrane protein</topology>
    </subcellularLocation>
</comment>
<dbReference type="GO" id="GO:0005886">
    <property type="term" value="C:plasma membrane"/>
    <property type="evidence" value="ECO:0007669"/>
    <property type="project" value="UniProtKB-SubCell"/>
</dbReference>
<reference evidence="9" key="2">
    <citation type="submission" date="2025-09" db="UniProtKB">
        <authorList>
            <consortium name="Ensembl"/>
        </authorList>
    </citation>
    <scope>IDENTIFICATION</scope>
</reference>
<evidence type="ECO:0000256" key="8">
    <source>
        <dbReference type="SAM" id="Phobius"/>
    </source>
</evidence>
<keyword evidence="5 8" id="KW-1133">Transmembrane helix</keyword>
<organism evidence="9 10">
    <name type="scientific">Zonotrichia albicollis</name>
    <name type="common">White-throated sparrow</name>
    <name type="synonym">Fringilla albicollis</name>
    <dbReference type="NCBI Taxonomy" id="44394"/>
    <lineage>
        <taxon>Eukaryota</taxon>
        <taxon>Metazoa</taxon>
        <taxon>Chordata</taxon>
        <taxon>Craniata</taxon>
        <taxon>Vertebrata</taxon>
        <taxon>Euteleostomi</taxon>
        <taxon>Archelosauria</taxon>
        <taxon>Archosauria</taxon>
        <taxon>Dinosauria</taxon>
        <taxon>Saurischia</taxon>
        <taxon>Theropoda</taxon>
        <taxon>Coelurosauria</taxon>
        <taxon>Aves</taxon>
        <taxon>Neognathae</taxon>
        <taxon>Neoaves</taxon>
        <taxon>Telluraves</taxon>
        <taxon>Australaves</taxon>
        <taxon>Passeriformes</taxon>
        <taxon>Passerellidae</taxon>
        <taxon>Zonotrichia</taxon>
    </lineage>
</organism>
<keyword evidence="6 8" id="KW-0472">Membrane</keyword>
<evidence type="ECO:0008006" key="11">
    <source>
        <dbReference type="Google" id="ProtNLM"/>
    </source>
</evidence>
<evidence type="ECO:0000256" key="1">
    <source>
        <dbReference type="ARBA" id="ARBA00004162"/>
    </source>
</evidence>